<dbReference type="Pfam" id="PF07816">
    <property type="entry name" value="DUF1645"/>
    <property type="match status" value="1"/>
</dbReference>
<dbReference type="Gramene" id="SIN_1020434.t">
    <property type="protein sequence ID" value="SIN_1020434.t.cds1"/>
    <property type="gene ID" value="SIN_1020434"/>
</dbReference>
<evidence type="ECO:0000256" key="1">
    <source>
        <dbReference type="SAM" id="MobiDB-lite"/>
    </source>
</evidence>
<name>A0A8M8UWB8_SESIN</name>
<evidence type="ECO:0000313" key="3">
    <source>
        <dbReference type="RefSeq" id="XP_020548239.1"/>
    </source>
</evidence>
<keyword evidence="2" id="KW-1185">Reference proteome</keyword>
<feature type="region of interest" description="Disordered" evidence="1">
    <location>
        <begin position="233"/>
        <end position="282"/>
    </location>
</feature>
<gene>
    <name evidence="3" type="primary">LOC105157213</name>
</gene>
<dbReference type="RefSeq" id="XP_020548239.1">
    <property type="nucleotide sequence ID" value="XM_020692580.1"/>
</dbReference>
<protein>
    <submittedName>
        <fullName evidence="3">Uncharacterized protein DDB_G0284459-like</fullName>
    </submittedName>
</protein>
<dbReference type="PANTHER" id="PTHR33095">
    <property type="entry name" value="OS07G0619500 PROTEIN"/>
    <property type="match status" value="1"/>
</dbReference>
<feature type="compositionally biased region" description="Basic and acidic residues" evidence="1">
    <location>
        <begin position="241"/>
        <end position="250"/>
    </location>
</feature>
<reference evidence="3" key="1">
    <citation type="submission" date="2025-08" db="UniProtKB">
        <authorList>
            <consortium name="RefSeq"/>
        </authorList>
    </citation>
    <scope>IDENTIFICATION</scope>
</reference>
<dbReference type="GeneID" id="105157213"/>
<accession>A0A8M8UWB8</accession>
<organism evidence="2 3">
    <name type="scientific">Sesamum indicum</name>
    <name type="common">Oriental sesame</name>
    <name type="synonym">Sesamum orientale</name>
    <dbReference type="NCBI Taxonomy" id="4182"/>
    <lineage>
        <taxon>Eukaryota</taxon>
        <taxon>Viridiplantae</taxon>
        <taxon>Streptophyta</taxon>
        <taxon>Embryophyta</taxon>
        <taxon>Tracheophyta</taxon>
        <taxon>Spermatophyta</taxon>
        <taxon>Magnoliopsida</taxon>
        <taxon>eudicotyledons</taxon>
        <taxon>Gunneridae</taxon>
        <taxon>Pentapetalae</taxon>
        <taxon>asterids</taxon>
        <taxon>lamiids</taxon>
        <taxon>Lamiales</taxon>
        <taxon>Pedaliaceae</taxon>
        <taxon>Sesamum</taxon>
    </lineage>
</organism>
<dbReference type="KEGG" id="sind:105157213"/>
<proteinExistence type="predicted"/>
<dbReference type="OrthoDB" id="902730at2759"/>
<dbReference type="AlphaFoldDB" id="A0A8M8UWB8"/>
<dbReference type="Proteomes" id="UP000504604">
    <property type="component" value="Linkage group LG3"/>
</dbReference>
<feature type="region of interest" description="Disordered" evidence="1">
    <location>
        <begin position="48"/>
        <end position="71"/>
    </location>
</feature>
<feature type="compositionally biased region" description="Low complexity" evidence="1">
    <location>
        <begin position="161"/>
        <end position="173"/>
    </location>
</feature>
<feature type="region of interest" description="Disordered" evidence="1">
    <location>
        <begin position="158"/>
        <end position="179"/>
    </location>
</feature>
<evidence type="ECO:0000313" key="2">
    <source>
        <dbReference type="Proteomes" id="UP000504604"/>
    </source>
</evidence>
<sequence>MQVGSMISLSPSFNSYSNTKLAEIAARVVEEFDSEELYDEFYFEREENSAAGRVEEEGDSVERDRGNDVVTEGDADEDEEFEFAFMTRDSELPSPISADEIFHNGQIRPVYPVFNRDLFLGDVEFRQGNEKENGVQNSGSEKGPTVRLPLRKLFIEERETTMTMTTTSSSSSSEADDLEGVPADTYCVWRPNEAAAEGRCKKSSSTGSHSKRWKFKDLLHRSHSDGSKDRFVLLSASNSGRKKENVERVKATAGSPQKAKPPAPPPPPPPPPALYNRDGGEKRRSYLPYRQDFVGFFANVNGLSKNLQPF</sequence>
<dbReference type="PANTHER" id="PTHR33095:SF127">
    <property type="entry name" value="OS05G0578100 PROTEIN"/>
    <property type="match status" value="1"/>
</dbReference>
<dbReference type="InterPro" id="IPR012442">
    <property type="entry name" value="DUF1645_plant"/>
</dbReference>
<feature type="compositionally biased region" description="Pro residues" evidence="1">
    <location>
        <begin position="259"/>
        <end position="273"/>
    </location>
</feature>